<evidence type="ECO:0000256" key="8">
    <source>
        <dbReference type="RuleBase" id="RU364001"/>
    </source>
</evidence>
<comment type="subcellular location">
    <subcellularLocation>
        <location evidence="8">Plastid</location>
        <location evidence="8">Chloroplast</location>
    </subcellularLocation>
</comment>
<dbReference type="InterPro" id="IPR010241">
    <property type="entry name" value="Fd_pln"/>
</dbReference>
<organism evidence="10">
    <name type="scientific">Cyanoptyche gloeocystis</name>
    <dbReference type="NCBI Taxonomy" id="77922"/>
    <lineage>
        <taxon>Eukaryota</taxon>
        <taxon>Glaucocystophyceae</taxon>
        <taxon>Glaucocystophyceae incertae sedis</taxon>
        <taxon>Cyanoptyche</taxon>
    </lineage>
</organism>
<comment type="cofactor">
    <cofactor evidence="8">
        <name>[2Fe-2S] cluster</name>
        <dbReference type="ChEBI" id="CHEBI:190135"/>
    </cofactor>
    <text evidence="8">Binds 1 [2Fe-2S] cluster.</text>
</comment>
<dbReference type="EMBL" id="HBGX01002028">
    <property type="protein sequence ID" value="CAD9552615.1"/>
    <property type="molecule type" value="Transcribed_RNA"/>
</dbReference>
<keyword evidence="4 8" id="KW-0479">Metal-binding</keyword>
<evidence type="ECO:0000256" key="7">
    <source>
        <dbReference type="ARBA" id="ARBA00023014"/>
    </source>
</evidence>
<dbReference type="PANTHER" id="PTHR43112:SF9">
    <property type="entry name" value="FERREDOXIN C 1, CHLOROPLASTIC"/>
    <property type="match status" value="1"/>
</dbReference>
<protein>
    <recommendedName>
        <fullName evidence="8">Ferredoxin</fullName>
    </recommendedName>
</protein>
<accession>A0A7S2NQ33</accession>
<evidence type="ECO:0000313" key="10">
    <source>
        <dbReference type="EMBL" id="CAD9552615.1"/>
    </source>
</evidence>
<dbReference type="AlphaFoldDB" id="A0A7S2NQ33"/>
<dbReference type="PANTHER" id="PTHR43112">
    <property type="entry name" value="FERREDOXIN"/>
    <property type="match status" value="1"/>
</dbReference>
<evidence type="ECO:0000256" key="4">
    <source>
        <dbReference type="ARBA" id="ARBA00022723"/>
    </source>
</evidence>
<dbReference type="GO" id="GO:0051537">
    <property type="term" value="F:2 iron, 2 sulfur cluster binding"/>
    <property type="evidence" value="ECO:0007669"/>
    <property type="project" value="UniProtKB-KW"/>
</dbReference>
<keyword evidence="2 8" id="KW-0813">Transport</keyword>
<keyword evidence="7 8" id="KW-0411">Iron-sulfur</keyword>
<dbReference type="InterPro" id="IPR001041">
    <property type="entry name" value="2Fe-2S_ferredoxin-type"/>
</dbReference>
<dbReference type="PROSITE" id="PS00197">
    <property type="entry name" value="2FE2S_FER_1"/>
    <property type="match status" value="1"/>
</dbReference>
<keyword evidence="5 8" id="KW-0249">Electron transport</keyword>
<comment type="similarity">
    <text evidence="1 8">Belongs to the 2Fe2S plant-type ferredoxin family.</text>
</comment>
<evidence type="ECO:0000256" key="5">
    <source>
        <dbReference type="ARBA" id="ARBA00022982"/>
    </source>
</evidence>
<dbReference type="PROSITE" id="PS51085">
    <property type="entry name" value="2FE2S_FER_2"/>
    <property type="match status" value="1"/>
</dbReference>
<proteinExistence type="inferred from homology"/>
<dbReference type="InterPro" id="IPR006058">
    <property type="entry name" value="2Fe2S_fd_BS"/>
</dbReference>
<evidence type="ECO:0000256" key="1">
    <source>
        <dbReference type="ARBA" id="ARBA00007874"/>
    </source>
</evidence>
<reference evidence="10" key="1">
    <citation type="submission" date="2021-01" db="EMBL/GenBank/DDBJ databases">
        <authorList>
            <person name="Corre E."/>
            <person name="Pelletier E."/>
            <person name="Niang G."/>
            <person name="Scheremetjew M."/>
            <person name="Finn R."/>
            <person name="Kale V."/>
            <person name="Holt S."/>
            <person name="Cochrane G."/>
            <person name="Meng A."/>
            <person name="Brown T."/>
            <person name="Cohen L."/>
        </authorList>
    </citation>
    <scope>NUCLEOTIDE SEQUENCE</scope>
    <source>
        <strain evidence="10">SAG4.97</strain>
    </source>
</reference>
<sequence length="172" mass="18378">MAFASTASFVFGKDSAIVNRPVASCSTVRTAPVTPNSSKLLLGKRSALNVTRSLVAEPRSFRHVTESNAVFNVEVTHDGKTSKIQVPSDKTILQAALDAGVELPNSCLAGVCTTCSAKLLDGKIDQSDAVLSPEVEEQGFVLLCSSYPLSDCKVKTVAEDELYQEQYGKYEA</sequence>
<evidence type="ECO:0000256" key="2">
    <source>
        <dbReference type="ARBA" id="ARBA00022448"/>
    </source>
</evidence>
<keyword evidence="6 8" id="KW-0408">Iron</keyword>
<keyword evidence="3 8" id="KW-0001">2Fe-2S</keyword>
<name>A0A7S2NQ33_9EUKA</name>
<dbReference type="NCBIfam" id="TIGR02008">
    <property type="entry name" value="fdx_plant"/>
    <property type="match status" value="1"/>
</dbReference>
<dbReference type="CDD" id="cd00207">
    <property type="entry name" value="fer2"/>
    <property type="match status" value="1"/>
</dbReference>
<comment type="function">
    <text evidence="8">Ferredoxins are iron-sulfur proteins that transfer electrons in a wide variety of metabolic reactions.</text>
</comment>
<dbReference type="InterPro" id="IPR012675">
    <property type="entry name" value="Beta-grasp_dom_sf"/>
</dbReference>
<keyword evidence="8" id="KW-0934">Plastid</keyword>
<dbReference type="GO" id="GO:0046872">
    <property type="term" value="F:metal ion binding"/>
    <property type="evidence" value="ECO:0007669"/>
    <property type="project" value="UniProtKB-KW"/>
</dbReference>
<keyword evidence="8" id="KW-0150">Chloroplast</keyword>
<dbReference type="GO" id="GO:0022900">
    <property type="term" value="P:electron transport chain"/>
    <property type="evidence" value="ECO:0007669"/>
    <property type="project" value="InterPro"/>
</dbReference>
<dbReference type="GO" id="GO:0009055">
    <property type="term" value="F:electron transfer activity"/>
    <property type="evidence" value="ECO:0007669"/>
    <property type="project" value="InterPro"/>
</dbReference>
<dbReference type="InterPro" id="IPR036010">
    <property type="entry name" value="2Fe-2S_ferredoxin-like_sf"/>
</dbReference>
<feature type="domain" description="2Fe-2S ferredoxin-type" evidence="9">
    <location>
        <begin position="71"/>
        <end position="160"/>
    </location>
</feature>
<gene>
    <name evidence="10" type="ORF">CGLO1086_LOCUS881</name>
</gene>
<dbReference type="GO" id="GO:0009507">
    <property type="term" value="C:chloroplast"/>
    <property type="evidence" value="ECO:0007669"/>
    <property type="project" value="UniProtKB-SubCell"/>
</dbReference>
<dbReference type="Pfam" id="PF00111">
    <property type="entry name" value="Fer2"/>
    <property type="match status" value="1"/>
</dbReference>
<evidence type="ECO:0000256" key="6">
    <source>
        <dbReference type="ARBA" id="ARBA00023004"/>
    </source>
</evidence>
<dbReference type="SUPFAM" id="SSF54292">
    <property type="entry name" value="2Fe-2S ferredoxin-like"/>
    <property type="match status" value="1"/>
</dbReference>
<evidence type="ECO:0000256" key="3">
    <source>
        <dbReference type="ARBA" id="ARBA00022714"/>
    </source>
</evidence>
<dbReference type="Gene3D" id="3.10.20.30">
    <property type="match status" value="1"/>
</dbReference>
<evidence type="ECO:0000259" key="9">
    <source>
        <dbReference type="PROSITE" id="PS51085"/>
    </source>
</evidence>